<keyword evidence="11 12" id="KW-0804">Transcription</keyword>
<gene>
    <name evidence="12" type="primary">dnaG</name>
    <name evidence="16" type="ORF">UR67_C0005G0015</name>
</gene>
<dbReference type="InterPro" id="IPR002694">
    <property type="entry name" value="Znf_CHC2"/>
</dbReference>
<dbReference type="Gene3D" id="3.90.980.10">
    <property type="entry name" value="DNA primase, catalytic core, N-terminal domain"/>
    <property type="match status" value="1"/>
</dbReference>
<keyword evidence="7 12" id="KW-0863">Zinc-finger</keyword>
<dbReference type="PANTHER" id="PTHR30313">
    <property type="entry name" value="DNA PRIMASE"/>
    <property type="match status" value="1"/>
</dbReference>
<dbReference type="InterPro" id="IPR036977">
    <property type="entry name" value="DNA_primase_Znf_CHC2"/>
</dbReference>
<dbReference type="Pfam" id="PF08275">
    <property type="entry name" value="DNAG_N"/>
    <property type="match status" value="1"/>
</dbReference>
<dbReference type="InterPro" id="IPR006295">
    <property type="entry name" value="DNA_primase_DnaG"/>
</dbReference>
<evidence type="ECO:0000256" key="8">
    <source>
        <dbReference type="ARBA" id="ARBA00022833"/>
    </source>
</evidence>
<evidence type="ECO:0000256" key="1">
    <source>
        <dbReference type="ARBA" id="ARBA00022478"/>
    </source>
</evidence>
<dbReference type="GO" id="GO:0000428">
    <property type="term" value="C:DNA-directed RNA polymerase complex"/>
    <property type="evidence" value="ECO:0007669"/>
    <property type="project" value="UniProtKB-KW"/>
</dbReference>
<dbReference type="SMART" id="SM00493">
    <property type="entry name" value="TOPRIM"/>
    <property type="match status" value="1"/>
</dbReference>
<evidence type="ECO:0000256" key="10">
    <source>
        <dbReference type="ARBA" id="ARBA00023125"/>
    </source>
</evidence>
<protein>
    <recommendedName>
        <fullName evidence="12 13">DNA primase</fullName>
        <ecNumber evidence="12">2.7.7.101</ecNumber>
    </recommendedName>
</protein>
<dbReference type="GO" id="GO:0006269">
    <property type="term" value="P:DNA replication, synthesis of primer"/>
    <property type="evidence" value="ECO:0007669"/>
    <property type="project" value="UniProtKB-UniRule"/>
</dbReference>
<dbReference type="InterPro" id="IPR013264">
    <property type="entry name" value="DNAG_N"/>
</dbReference>
<dbReference type="PROSITE" id="PS50880">
    <property type="entry name" value="TOPRIM"/>
    <property type="match status" value="1"/>
</dbReference>
<comment type="domain">
    <text evidence="12">Contains an N-terminal zinc-binding domain, a central core domain that contains the primase activity, and a C-terminal DnaB-binding domain.</text>
</comment>
<dbReference type="SMART" id="SM00400">
    <property type="entry name" value="ZnF_CHCC"/>
    <property type="match status" value="1"/>
</dbReference>
<dbReference type="PIRSF" id="PIRSF002811">
    <property type="entry name" value="DnaG"/>
    <property type="match status" value="1"/>
</dbReference>
<keyword evidence="2 12" id="KW-0639">Primosome</keyword>
<dbReference type="CDD" id="cd03364">
    <property type="entry name" value="TOPRIM_DnaG_primases"/>
    <property type="match status" value="1"/>
</dbReference>
<dbReference type="GO" id="GO:0008270">
    <property type="term" value="F:zinc ion binding"/>
    <property type="evidence" value="ECO:0007669"/>
    <property type="project" value="UniProtKB-UniRule"/>
</dbReference>
<dbReference type="GO" id="GO:0003677">
    <property type="term" value="F:DNA binding"/>
    <property type="evidence" value="ECO:0007669"/>
    <property type="project" value="UniProtKB-KW"/>
</dbReference>
<feature type="domain" description="Toprim" evidence="15">
    <location>
        <begin position="254"/>
        <end position="335"/>
    </location>
</feature>
<keyword evidence="9" id="KW-0460">Magnesium</keyword>
<organism evidence="16 17">
    <name type="scientific">candidate division CPR3 bacterium GW2011_GWF2_35_18</name>
    <dbReference type="NCBI Taxonomy" id="1618350"/>
    <lineage>
        <taxon>Bacteria</taxon>
        <taxon>Bacteria division CPR3</taxon>
    </lineage>
</organism>
<dbReference type="InterPro" id="IPR016136">
    <property type="entry name" value="DNA_helicase_N/primase_C"/>
</dbReference>
<dbReference type="InterPro" id="IPR006171">
    <property type="entry name" value="TOPRIM_dom"/>
</dbReference>
<evidence type="ECO:0000256" key="12">
    <source>
        <dbReference type="HAMAP-Rule" id="MF_00974"/>
    </source>
</evidence>
<evidence type="ECO:0000313" key="16">
    <source>
        <dbReference type="EMBL" id="KKP69526.1"/>
    </source>
</evidence>
<comment type="caution">
    <text evidence="16">The sequence shown here is derived from an EMBL/GenBank/DDBJ whole genome shotgun (WGS) entry which is preliminary data.</text>
</comment>
<dbReference type="InterPro" id="IPR050219">
    <property type="entry name" value="DnaG_primase"/>
</dbReference>
<evidence type="ECO:0000256" key="14">
    <source>
        <dbReference type="PIRSR" id="PIRSR002811-1"/>
    </source>
</evidence>
<dbReference type="Gene3D" id="1.10.860.10">
    <property type="entry name" value="DNAb Helicase, Chain A"/>
    <property type="match status" value="1"/>
</dbReference>
<comment type="subunit">
    <text evidence="12">Monomer. Interacts with DnaB.</text>
</comment>
<keyword evidence="5 12" id="KW-0235">DNA replication</keyword>
<evidence type="ECO:0000259" key="15">
    <source>
        <dbReference type="PROSITE" id="PS50880"/>
    </source>
</evidence>
<dbReference type="AlphaFoldDB" id="A0A0G0C0B6"/>
<evidence type="ECO:0000256" key="2">
    <source>
        <dbReference type="ARBA" id="ARBA00022515"/>
    </source>
</evidence>
<name>A0A0G0C0B6_UNCC3</name>
<dbReference type="InterPro" id="IPR034151">
    <property type="entry name" value="TOPRIM_DnaG_bac"/>
</dbReference>
<dbReference type="GO" id="GO:0005737">
    <property type="term" value="C:cytoplasm"/>
    <property type="evidence" value="ECO:0007669"/>
    <property type="project" value="TreeGrafter"/>
</dbReference>
<accession>A0A0G0C0B6</accession>
<feature type="zinc finger region" description="CHC2-type" evidence="12 14">
    <location>
        <begin position="34"/>
        <end position="58"/>
    </location>
</feature>
<dbReference type="Gene3D" id="3.90.580.10">
    <property type="entry name" value="Zinc finger, CHC2-type domain"/>
    <property type="match status" value="1"/>
</dbReference>
<dbReference type="HAMAP" id="MF_00974">
    <property type="entry name" value="DNA_primase_DnaG"/>
    <property type="match status" value="1"/>
</dbReference>
<dbReference type="EMBL" id="LBQB01000005">
    <property type="protein sequence ID" value="KKP69526.1"/>
    <property type="molecule type" value="Genomic_DNA"/>
</dbReference>
<evidence type="ECO:0000256" key="6">
    <source>
        <dbReference type="ARBA" id="ARBA00022723"/>
    </source>
</evidence>
<keyword evidence="3 12" id="KW-0808">Transferase</keyword>
<evidence type="ECO:0000256" key="5">
    <source>
        <dbReference type="ARBA" id="ARBA00022705"/>
    </source>
</evidence>
<keyword evidence="4 12" id="KW-0548">Nucleotidyltransferase</keyword>
<keyword evidence="6 12" id="KW-0479">Metal-binding</keyword>
<dbReference type="SUPFAM" id="SSF57783">
    <property type="entry name" value="Zinc beta-ribbon"/>
    <property type="match status" value="1"/>
</dbReference>
<dbReference type="GO" id="GO:1990077">
    <property type="term" value="C:primosome complex"/>
    <property type="evidence" value="ECO:0007669"/>
    <property type="project" value="UniProtKB-KW"/>
</dbReference>
<dbReference type="InterPro" id="IPR030846">
    <property type="entry name" value="DnaG_bac"/>
</dbReference>
<dbReference type="PANTHER" id="PTHR30313:SF2">
    <property type="entry name" value="DNA PRIMASE"/>
    <property type="match status" value="1"/>
</dbReference>
<dbReference type="FunFam" id="3.90.980.10:FF:000001">
    <property type="entry name" value="DNA primase"/>
    <property type="match status" value="1"/>
</dbReference>
<dbReference type="NCBIfam" id="TIGR01391">
    <property type="entry name" value="dnaG"/>
    <property type="match status" value="1"/>
</dbReference>
<evidence type="ECO:0000256" key="7">
    <source>
        <dbReference type="ARBA" id="ARBA00022771"/>
    </source>
</evidence>
<comment type="catalytic activity">
    <reaction evidence="12">
        <text>ssDNA + n NTP = ssDNA/pppN(pN)n-1 hybrid + (n-1) diphosphate.</text>
        <dbReference type="EC" id="2.7.7.101"/>
    </reaction>
</comment>
<dbReference type="SUPFAM" id="SSF56731">
    <property type="entry name" value="DNA primase core"/>
    <property type="match status" value="1"/>
</dbReference>
<dbReference type="InterPro" id="IPR037068">
    <property type="entry name" value="DNA_primase_core_N_sf"/>
</dbReference>
<dbReference type="Pfam" id="PF13155">
    <property type="entry name" value="Toprim_2"/>
    <property type="match status" value="1"/>
</dbReference>
<dbReference type="EC" id="2.7.7.101" evidence="12"/>
<proteinExistence type="inferred from homology"/>
<dbReference type="InterPro" id="IPR019475">
    <property type="entry name" value="DNA_primase_DnaB-bd"/>
</dbReference>
<dbReference type="Gene3D" id="3.40.1360.10">
    <property type="match status" value="1"/>
</dbReference>
<keyword evidence="10 12" id="KW-0238">DNA-binding</keyword>
<dbReference type="FunFam" id="3.90.580.10:FF:000001">
    <property type="entry name" value="DNA primase"/>
    <property type="match status" value="1"/>
</dbReference>
<evidence type="ECO:0000256" key="4">
    <source>
        <dbReference type="ARBA" id="ARBA00022695"/>
    </source>
</evidence>
<comment type="cofactor">
    <cofactor evidence="12 13 14">
        <name>Zn(2+)</name>
        <dbReference type="ChEBI" id="CHEBI:29105"/>
    </cofactor>
    <text evidence="12 13 14">Binds 1 zinc ion per monomer.</text>
</comment>
<dbReference type="Proteomes" id="UP000034581">
    <property type="component" value="Unassembled WGS sequence"/>
</dbReference>
<dbReference type="Pfam" id="PF10410">
    <property type="entry name" value="DnaB_bind"/>
    <property type="match status" value="1"/>
</dbReference>
<keyword evidence="8 12" id="KW-0862">Zinc</keyword>
<dbReference type="STRING" id="1618350.UR67_C0005G0015"/>
<dbReference type="GO" id="GO:0003899">
    <property type="term" value="F:DNA-directed RNA polymerase activity"/>
    <property type="evidence" value="ECO:0007669"/>
    <property type="project" value="UniProtKB-UniRule"/>
</dbReference>
<keyword evidence="1 12" id="KW-0240">DNA-directed RNA polymerase</keyword>
<dbReference type="PATRIC" id="fig|1618350.3.peg.747"/>
<dbReference type="Pfam" id="PF01807">
    <property type="entry name" value="Zn_ribbon_DnaG"/>
    <property type="match status" value="1"/>
</dbReference>
<evidence type="ECO:0000256" key="13">
    <source>
        <dbReference type="PIRNR" id="PIRNR002811"/>
    </source>
</evidence>
<reference evidence="16 17" key="1">
    <citation type="journal article" date="2015" name="Nature">
        <title>rRNA introns, odd ribosomes, and small enigmatic genomes across a large radiation of phyla.</title>
        <authorList>
            <person name="Brown C.T."/>
            <person name="Hug L.A."/>
            <person name="Thomas B.C."/>
            <person name="Sharon I."/>
            <person name="Castelle C.J."/>
            <person name="Singh A."/>
            <person name="Wilkins M.J."/>
            <person name="Williams K.H."/>
            <person name="Banfield J.F."/>
        </authorList>
    </citation>
    <scope>NUCLEOTIDE SEQUENCE [LARGE SCALE GENOMIC DNA]</scope>
</reference>
<comment type="function">
    <text evidence="12 13">RNA polymerase that catalyzes the synthesis of short RNA molecules used as primers for DNA polymerase during DNA replication.</text>
</comment>
<evidence type="ECO:0000313" key="17">
    <source>
        <dbReference type="Proteomes" id="UP000034581"/>
    </source>
</evidence>
<evidence type="ECO:0000256" key="11">
    <source>
        <dbReference type="ARBA" id="ARBA00023163"/>
    </source>
</evidence>
<evidence type="ECO:0000256" key="3">
    <source>
        <dbReference type="ARBA" id="ARBA00022679"/>
    </source>
</evidence>
<evidence type="ECO:0000256" key="9">
    <source>
        <dbReference type="ARBA" id="ARBA00022842"/>
    </source>
</evidence>
<comment type="similarity">
    <text evidence="12 13">Belongs to the DnaG primase family.</text>
</comment>
<sequence length="599" mass="69343">MDQLEEIKSKLDIVTIIGERITLKKAGRNFKARCPFHSEETPSFMVSPERQIFKCFGCGEGGDIFGFIMKYEHLEFGEALKFLAEKAGVKLKQEYKKQATSDKDLYYKINFLAAEFFHYLLAKDKIGQKARDYLKERNIKETSVKEFNLGYAADSWDLLGRFLQKKGYTLPQIEKCGLIVQKTSGRGYYDRFRQRLMFPIFDLQGNMVGFSGRILNSKIKDAPKYLNTPETPIYNKGRLLFGLFQAKESLRQKNEIILTEGNIDIISSHQAGFPNIVAPLGTALTPDQARLIKRYVENVLLSFDIDIAGDKASRRGIEILENEGLNIKVLEFEKGKDLDEALQINKDALNNAVSKAISIYDFYLKSALNRYSAADPFAKKKIAQELLPLFAKIINPIIRAHYLQKLATTLEIEEETIFKEADKYQNRIITPKFSMQVLSKSSEKDLLERLSEYLLTLNLQKEDLTLVDVKSIDIKYLEGEKVILLWTKLVDYLKNNKQFLISEFYATLEPEEVKFADEFFLLDLSYLTEIEKEREEEDCIKKIKELFLRRKQKSLQEEIVKAEEGGLESQLKKMSEEFRDISQKLHELDQSRDPRHFII</sequence>